<evidence type="ECO:0000256" key="5">
    <source>
        <dbReference type="ARBA" id="ARBA00022777"/>
    </source>
</evidence>
<dbReference type="OrthoDB" id="409395at2759"/>
<dbReference type="PANTHER" id="PTHR10256:SF0">
    <property type="entry name" value="INACTIVE SELENIDE, WATER DIKINASE-LIKE PROTEIN-RELATED"/>
    <property type="match status" value="1"/>
</dbReference>
<accession>A0A2P6NA69</accession>
<evidence type="ECO:0000256" key="10">
    <source>
        <dbReference type="ARBA" id="ARBA00077475"/>
    </source>
</evidence>
<feature type="domain" description="PurM-like C-terminal" evidence="12">
    <location>
        <begin position="154"/>
        <end position="308"/>
    </location>
</feature>
<dbReference type="GO" id="GO:0016260">
    <property type="term" value="P:selenocysteine biosynthetic process"/>
    <property type="evidence" value="ECO:0007669"/>
    <property type="project" value="TreeGrafter"/>
</dbReference>
<evidence type="ECO:0000256" key="9">
    <source>
        <dbReference type="ARBA" id="ARBA00068713"/>
    </source>
</evidence>
<dbReference type="GO" id="GO:0004756">
    <property type="term" value="F:selenide, water dikinase activity"/>
    <property type="evidence" value="ECO:0007669"/>
    <property type="project" value="TreeGrafter"/>
</dbReference>
<dbReference type="GO" id="GO:0046872">
    <property type="term" value="F:metal ion binding"/>
    <property type="evidence" value="ECO:0007669"/>
    <property type="project" value="UniProtKB-KW"/>
</dbReference>
<keyword evidence="8" id="KW-0711">Selenium</keyword>
<keyword evidence="4" id="KW-0547">Nucleotide-binding</keyword>
<evidence type="ECO:0000256" key="2">
    <source>
        <dbReference type="ARBA" id="ARBA00022679"/>
    </source>
</evidence>
<keyword evidence="6" id="KW-0067">ATP-binding</keyword>
<dbReference type="SUPFAM" id="SSF55326">
    <property type="entry name" value="PurM N-terminal domain-like"/>
    <property type="match status" value="1"/>
</dbReference>
<dbReference type="Proteomes" id="UP000241769">
    <property type="component" value="Unassembled WGS sequence"/>
</dbReference>
<dbReference type="InParanoid" id="A0A2P6NA69"/>
<feature type="domain" description="PurM-like N-terminal" evidence="11">
    <location>
        <begin position="31"/>
        <end position="138"/>
    </location>
</feature>
<dbReference type="InterPro" id="IPR004536">
    <property type="entry name" value="SPS/SelD"/>
</dbReference>
<evidence type="ECO:0000256" key="3">
    <source>
        <dbReference type="ARBA" id="ARBA00022723"/>
    </source>
</evidence>
<gene>
    <name evidence="13" type="ORF">PROFUN_11403</name>
</gene>
<evidence type="ECO:0000256" key="1">
    <source>
        <dbReference type="ARBA" id="ARBA00001946"/>
    </source>
</evidence>
<evidence type="ECO:0000313" key="13">
    <source>
        <dbReference type="EMBL" id="PRP80848.1"/>
    </source>
</evidence>
<evidence type="ECO:0000259" key="12">
    <source>
        <dbReference type="Pfam" id="PF02769"/>
    </source>
</evidence>
<evidence type="ECO:0000256" key="6">
    <source>
        <dbReference type="ARBA" id="ARBA00022840"/>
    </source>
</evidence>
<dbReference type="STRING" id="1890364.A0A2P6NA69"/>
<keyword evidence="2" id="KW-0808">Transferase</keyword>
<evidence type="ECO:0000259" key="11">
    <source>
        <dbReference type="Pfam" id="PF00586"/>
    </source>
</evidence>
<sequence length="388" mass="42346">MATGEEDASVVPQVELLKLLEGIGGGKIGMDCSITPLRQKDLFMVSTTDFFYPLVDDPYMQGKIGCANVLSDLYAMGVVDCDNLLMILAASNEMEKEERNISTRLMIQGFNDQAESAGTSVTGGQTVINPWPIIGGTASSVCSRGEFITPDDAREGDVLVLTKPLGIQIAVNVHQWKNLPAKADKYQSVLQHITEEEADQAYRNAVKSMSRLNKNAARLMHKYGAHAATDVTGFGILGHARNLAQNQKRSVDFHLHTLPILRGMAVVDEKVNSWGLLRGVSAETSGGLFIALPSESVKSFCSELEQLDGSPVFIVVARGDDEKGNCVIIREDYKLYTKYQQGVLAVRLGGPKRRVLACAQTRCRTSCYESLETKSVLISPRMIDGVWA</sequence>
<dbReference type="Pfam" id="PF02769">
    <property type="entry name" value="AIRS_C"/>
    <property type="match status" value="1"/>
</dbReference>
<dbReference type="GO" id="GO:0005737">
    <property type="term" value="C:cytoplasm"/>
    <property type="evidence" value="ECO:0007669"/>
    <property type="project" value="TreeGrafter"/>
</dbReference>
<dbReference type="InterPro" id="IPR010918">
    <property type="entry name" value="PurM-like_C_dom"/>
</dbReference>
<keyword evidence="3" id="KW-0479">Metal-binding</keyword>
<dbReference type="Pfam" id="PF00586">
    <property type="entry name" value="AIRS"/>
    <property type="match status" value="1"/>
</dbReference>
<name>A0A2P6NA69_9EUKA</name>
<comment type="caution">
    <text evidence="13">The sequence shown here is derived from an EMBL/GenBank/DDBJ whole genome shotgun (WGS) entry which is preliminary data.</text>
</comment>
<dbReference type="InterPro" id="IPR036676">
    <property type="entry name" value="PurM-like_C_sf"/>
</dbReference>
<dbReference type="Gene3D" id="3.30.1330.10">
    <property type="entry name" value="PurM-like, N-terminal domain"/>
    <property type="match status" value="1"/>
</dbReference>
<dbReference type="PANTHER" id="PTHR10256">
    <property type="entry name" value="SELENIDE, WATER DIKINASE"/>
    <property type="match status" value="1"/>
</dbReference>
<evidence type="ECO:0000256" key="8">
    <source>
        <dbReference type="ARBA" id="ARBA00023266"/>
    </source>
</evidence>
<dbReference type="EMBL" id="MDYQ01000136">
    <property type="protein sequence ID" value="PRP80848.1"/>
    <property type="molecule type" value="Genomic_DNA"/>
</dbReference>
<protein>
    <recommendedName>
        <fullName evidence="9">Selenide, water dikinase</fullName>
    </recommendedName>
    <alternativeName>
        <fullName evidence="10">Selenophosphate synthetase 2</fullName>
    </alternativeName>
</protein>
<dbReference type="InterPro" id="IPR036921">
    <property type="entry name" value="PurM-like_N_sf"/>
</dbReference>
<reference evidence="13 14" key="1">
    <citation type="journal article" date="2018" name="Genome Biol. Evol.">
        <title>Multiple Roots of Fruiting Body Formation in Amoebozoa.</title>
        <authorList>
            <person name="Hillmann F."/>
            <person name="Forbes G."/>
            <person name="Novohradska S."/>
            <person name="Ferling I."/>
            <person name="Riege K."/>
            <person name="Groth M."/>
            <person name="Westermann M."/>
            <person name="Marz M."/>
            <person name="Spaller T."/>
            <person name="Winckler T."/>
            <person name="Schaap P."/>
            <person name="Glockner G."/>
        </authorList>
    </citation>
    <scope>NUCLEOTIDE SEQUENCE [LARGE SCALE GENOMIC DNA]</scope>
    <source>
        <strain evidence="13 14">Jena</strain>
    </source>
</reference>
<keyword evidence="14" id="KW-1185">Reference proteome</keyword>
<proteinExistence type="predicted"/>
<dbReference type="FunFam" id="3.90.650.10:FF:000010">
    <property type="entry name" value="Selenide, water dikinase"/>
    <property type="match status" value="1"/>
</dbReference>
<keyword evidence="5" id="KW-0418">Kinase</keyword>
<dbReference type="Gene3D" id="3.90.650.10">
    <property type="entry name" value="PurM-like C-terminal domain"/>
    <property type="match status" value="1"/>
</dbReference>
<dbReference type="SUPFAM" id="SSF56042">
    <property type="entry name" value="PurM C-terminal domain-like"/>
    <property type="match status" value="1"/>
</dbReference>
<dbReference type="GO" id="GO:0005524">
    <property type="term" value="F:ATP binding"/>
    <property type="evidence" value="ECO:0007669"/>
    <property type="project" value="UniProtKB-KW"/>
</dbReference>
<evidence type="ECO:0000313" key="14">
    <source>
        <dbReference type="Proteomes" id="UP000241769"/>
    </source>
</evidence>
<comment type="cofactor">
    <cofactor evidence="1">
        <name>Mg(2+)</name>
        <dbReference type="ChEBI" id="CHEBI:18420"/>
    </cofactor>
</comment>
<dbReference type="AlphaFoldDB" id="A0A2P6NA69"/>
<evidence type="ECO:0000256" key="7">
    <source>
        <dbReference type="ARBA" id="ARBA00022842"/>
    </source>
</evidence>
<dbReference type="FunCoup" id="A0A2P6NA69">
    <property type="interactions" value="16"/>
</dbReference>
<dbReference type="CDD" id="cd02195">
    <property type="entry name" value="SelD"/>
    <property type="match status" value="1"/>
</dbReference>
<keyword evidence="7" id="KW-0460">Magnesium</keyword>
<organism evidence="13 14">
    <name type="scientific">Planoprotostelium fungivorum</name>
    <dbReference type="NCBI Taxonomy" id="1890364"/>
    <lineage>
        <taxon>Eukaryota</taxon>
        <taxon>Amoebozoa</taxon>
        <taxon>Evosea</taxon>
        <taxon>Variosea</taxon>
        <taxon>Cavosteliida</taxon>
        <taxon>Cavosteliaceae</taxon>
        <taxon>Planoprotostelium</taxon>
    </lineage>
</organism>
<dbReference type="InterPro" id="IPR016188">
    <property type="entry name" value="PurM-like_N"/>
</dbReference>
<dbReference type="FunFam" id="3.30.1330.10:FF:000023">
    <property type="entry name" value="Putative selenophosphate synthetase"/>
    <property type="match status" value="1"/>
</dbReference>
<dbReference type="NCBIfam" id="TIGR00476">
    <property type="entry name" value="selD"/>
    <property type="match status" value="1"/>
</dbReference>
<evidence type="ECO:0000256" key="4">
    <source>
        <dbReference type="ARBA" id="ARBA00022741"/>
    </source>
</evidence>